<dbReference type="EMBL" id="JAWRVG010000029">
    <property type="protein sequence ID" value="KAK4069529.1"/>
    <property type="molecule type" value="Genomic_DNA"/>
</dbReference>
<accession>A0AAE1LYZ9</accession>
<dbReference type="InterPro" id="IPR031359">
    <property type="entry name" value="NACHT_N"/>
</dbReference>
<evidence type="ECO:0000256" key="1">
    <source>
        <dbReference type="SAM" id="MobiDB-lite"/>
    </source>
</evidence>
<dbReference type="Proteomes" id="UP001273209">
    <property type="component" value="Unassembled WGS sequence"/>
</dbReference>
<evidence type="ECO:0008006" key="6">
    <source>
        <dbReference type="Google" id="ProtNLM"/>
    </source>
</evidence>
<reference evidence="4" key="1">
    <citation type="submission" date="2023-11" db="EMBL/GenBank/DDBJ databases">
        <title>The genome sequences of three competitors of mushroom-forming fungi.</title>
        <authorList>
            <person name="Beijen E."/>
            <person name="Ohm R.A."/>
        </authorList>
    </citation>
    <scope>NUCLEOTIDE SEQUENCE</scope>
    <source>
        <strain evidence="4">CBS 100526</strain>
    </source>
</reference>
<evidence type="ECO:0000259" key="2">
    <source>
        <dbReference type="Pfam" id="PF17100"/>
    </source>
</evidence>
<proteinExistence type="predicted"/>
<evidence type="ECO:0000313" key="5">
    <source>
        <dbReference type="Proteomes" id="UP001273209"/>
    </source>
</evidence>
<dbReference type="AlphaFoldDB" id="A0AAE1LYZ9"/>
<gene>
    <name evidence="4" type="ORF">Triagg1_6953</name>
</gene>
<sequence>MLKLRTDQTRDYPTSTNQQSNTNLETTDPSTSAQTIKTTSLRSQTPGHSESIKPSLWDRAYDDLKKTDGQLVEEYEKLLSIELRTNTGQKLALPIDHDDNFYETMTTTENRINSTNPNKRLEQLKTITDRGLGQLEDGRTKYRIFGHDFIPHNKLAQATRFIQNIRNIIDEAVRLSPHASLAWAGVCVLLPLFMNSSIAEEASRDGYLYVTSRIQFYLKLEPLLLSSCDKFQTFEINKELENRLIALYQQVIEFQMKTVRRVYLTRLVRYTEDTTGHEDWKDMKAKIQQSEEILINDSKLVNDVVTRGELKKLSENAKGFFADITSILTPLVKDSCKGPTLHFRNEGSGTQYNTTGGVQHNGTVNGNNFSGATFGGPLKFNQGEACR</sequence>
<protein>
    <recommendedName>
        <fullName evidence="6">NWD NACHT-NTPase N-terminal domain-containing protein</fullName>
    </recommendedName>
</protein>
<feature type="compositionally biased region" description="Polar residues" evidence="1">
    <location>
        <begin position="11"/>
        <end position="48"/>
    </location>
</feature>
<keyword evidence="5" id="KW-1185">Reference proteome</keyword>
<feature type="region of interest" description="Disordered" evidence="1">
    <location>
        <begin position="1"/>
        <end position="54"/>
    </location>
</feature>
<evidence type="ECO:0000259" key="3">
    <source>
        <dbReference type="Pfam" id="PF17106"/>
    </source>
</evidence>
<name>A0AAE1LYZ9_9HYPO</name>
<feature type="compositionally biased region" description="Basic and acidic residues" evidence="1">
    <location>
        <begin position="1"/>
        <end position="10"/>
    </location>
</feature>
<comment type="caution">
    <text evidence="4">The sequence shown here is derived from an EMBL/GenBank/DDBJ whole genome shotgun (WGS) entry which is preliminary data.</text>
</comment>
<feature type="domain" description="NWD NACHT-NTPase N-terminal" evidence="2">
    <location>
        <begin position="55"/>
        <end position="297"/>
    </location>
</feature>
<dbReference type="Pfam" id="PF17100">
    <property type="entry name" value="NACHT_N"/>
    <property type="match status" value="1"/>
</dbReference>
<dbReference type="RefSeq" id="XP_062754025.1">
    <property type="nucleotide sequence ID" value="XM_062901634.1"/>
</dbReference>
<dbReference type="Pfam" id="PF17106">
    <property type="entry name" value="NACHT_sigma"/>
    <property type="match status" value="1"/>
</dbReference>
<dbReference type="InterPro" id="IPR031353">
    <property type="entry name" value="NACHT_sigma"/>
</dbReference>
<dbReference type="GeneID" id="87921539"/>
<evidence type="ECO:0000313" key="4">
    <source>
        <dbReference type="EMBL" id="KAK4069529.1"/>
    </source>
</evidence>
<organism evidence="4 5">
    <name type="scientific">Trichoderma aggressivum f. europaeum</name>
    <dbReference type="NCBI Taxonomy" id="173218"/>
    <lineage>
        <taxon>Eukaryota</taxon>
        <taxon>Fungi</taxon>
        <taxon>Dikarya</taxon>
        <taxon>Ascomycota</taxon>
        <taxon>Pezizomycotina</taxon>
        <taxon>Sordariomycetes</taxon>
        <taxon>Hypocreomycetidae</taxon>
        <taxon>Hypocreales</taxon>
        <taxon>Hypocreaceae</taxon>
        <taxon>Trichoderma</taxon>
    </lineage>
</organism>
<feature type="domain" description="NACHT-NTPase sigma" evidence="3">
    <location>
        <begin position="343"/>
        <end position="381"/>
    </location>
</feature>